<feature type="transmembrane region" description="Helical" evidence="17">
    <location>
        <begin position="193"/>
        <end position="215"/>
    </location>
</feature>
<dbReference type="PANTHER" id="PTHR19271:SF16">
    <property type="entry name" value="CYTOCHROME B"/>
    <property type="match status" value="1"/>
</dbReference>
<evidence type="ECO:0000256" key="10">
    <source>
        <dbReference type="ARBA" id="ARBA00022982"/>
    </source>
</evidence>
<dbReference type="PANTHER" id="PTHR19271">
    <property type="entry name" value="CYTOCHROME B"/>
    <property type="match status" value="1"/>
</dbReference>
<feature type="transmembrane region" description="Helical" evidence="17">
    <location>
        <begin position="42"/>
        <end position="69"/>
    </location>
</feature>
<comment type="subcellular location">
    <subcellularLocation>
        <location evidence="2">Membrane</location>
        <topology evidence="2">Multi-pass membrane protein</topology>
    </subcellularLocation>
</comment>
<dbReference type="InterPro" id="IPR005797">
    <property type="entry name" value="Cyt_b/b6_N"/>
</dbReference>
<dbReference type="EMBL" id="JAFKGL010000010">
    <property type="protein sequence ID" value="MBN9412498.1"/>
    <property type="molecule type" value="Genomic_DNA"/>
</dbReference>
<dbReference type="InterPro" id="IPR027387">
    <property type="entry name" value="Cytb/b6-like_sf"/>
</dbReference>
<evidence type="ECO:0000256" key="16">
    <source>
        <dbReference type="RuleBase" id="RU003385"/>
    </source>
</evidence>
<dbReference type="InterPro" id="IPR030689">
    <property type="entry name" value="Cytochrome_b"/>
</dbReference>
<dbReference type="InterPro" id="IPR005798">
    <property type="entry name" value="Cyt_b/b6_C"/>
</dbReference>
<proteinExistence type="inferred from homology"/>
<dbReference type="Pfam" id="PF00033">
    <property type="entry name" value="Cytochrome_B"/>
    <property type="match status" value="1"/>
</dbReference>
<dbReference type="InterPro" id="IPR048259">
    <property type="entry name" value="Cytochrome_b_N_euk/bac"/>
</dbReference>
<name>A0A8J7PWJ2_9PROT</name>
<dbReference type="InterPro" id="IPR048260">
    <property type="entry name" value="Cytochrome_b_C_euk/bac"/>
</dbReference>
<evidence type="ECO:0000256" key="11">
    <source>
        <dbReference type="ARBA" id="ARBA00022989"/>
    </source>
</evidence>
<feature type="transmembrane region" description="Helical" evidence="17">
    <location>
        <begin position="366"/>
        <end position="386"/>
    </location>
</feature>
<dbReference type="GO" id="GO:0045275">
    <property type="term" value="C:respiratory chain complex III"/>
    <property type="evidence" value="ECO:0007669"/>
    <property type="project" value="InterPro"/>
</dbReference>
<dbReference type="SUPFAM" id="SSF81342">
    <property type="entry name" value="Transmembrane di-heme cytochromes"/>
    <property type="match status" value="1"/>
</dbReference>
<dbReference type="AlphaFoldDB" id="A0A8J7PWJ2"/>
<dbReference type="Gene3D" id="1.20.810.10">
    <property type="entry name" value="Cytochrome Bc1 Complex, Chain C"/>
    <property type="match status" value="1"/>
</dbReference>
<dbReference type="PROSITE" id="PS51003">
    <property type="entry name" value="CYTB_CTER"/>
    <property type="match status" value="1"/>
</dbReference>
<evidence type="ECO:0000259" key="18">
    <source>
        <dbReference type="PROSITE" id="PS51002"/>
    </source>
</evidence>
<organism evidence="20 21">
    <name type="scientific">Candidatus Paracaedimonas acanthamoebae</name>
    <dbReference type="NCBI Taxonomy" id="244581"/>
    <lineage>
        <taxon>Bacteria</taxon>
        <taxon>Pseudomonadati</taxon>
        <taxon>Pseudomonadota</taxon>
        <taxon>Alphaproteobacteria</taxon>
        <taxon>Holosporales</taxon>
        <taxon>Caedimonadaceae</taxon>
        <taxon>Candidatus Paracaedimonas</taxon>
    </lineage>
</organism>
<gene>
    <name evidence="20" type="ORF">J0H12_01030</name>
</gene>
<feature type="transmembrane region" description="Helical" evidence="17">
    <location>
        <begin position="305"/>
        <end position="324"/>
    </location>
</feature>
<protein>
    <recommendedName>
        <fullName evidence="4 16">Cytochrome b</fullName>
    </recommendedName>
</protein>
<keyword evidence="5 16" id="KW-0813">Transport</keyword>
<evidence type="ECO:0000256" key="3">
    <source>
        <dbReference type="ARBA" id="ARBA00011649"/>
    </source>
</evidence>
<keyword evidence="6 15" id="KW-0349">Heme</keyword>
<evidence type="ECO:0000256" key="12">
    <source>
        <dbReference type="ARBA" id="ARBA00023004"/>
    </source>
</evidence>
<feature type="binding site" description="axial binding residue" evidence="15">
    <location>
        <position position="211"/>
    </location>
    <ligand>
        <name>heme b</name>
        <dbReference type="ChEBI" id="CHEBI:60344"/>
        <label>b566</label>
    </ligand>
    <ligandPart>
        <name>Fe</name>
        <dbReference type="ChEBI" id="CHEBI:18248"/>
    </ligandPart>
</feature>
<feature type="transmembrane region" description="Helical" evidence="17">
    <location>
        <begin position="336"/>
        <end position="354"/>
    </location>
</feature>
<keyword evidence="10 16" id="KW-0249">Electron transport</keyword>
<evidence type="ECO:0000256" key="9">
    <source>
        <dbReference type="ARBA" id="ARBA00022723"/>
    </source>
</evidence>
<dbReference type="InterPro" id="IPR016174">
    <property type="entry name" value="Di-haem_cyt_TM"/>
</dbReference>
<sequence length="413" mass="47191">MTMPSSEKKKAGFVQWVDERLPVFSFINKELVDYPTPRNLSYWWNFGSLAGVVLVVMILTGIFLAMFYTPHVDHAFNSVERIMREVNYGWLIRYIHMNGASMFFVVVYIHMFRGLYYGSYKAPRELLWILGVVIFLLMMATAFMGYVLPWGQMSYWGATVITNLFSAIPLIGDSIVTWLWGGFSVANPTLNRFFALHYLFPFLIVGVVFLHLIALHQHGSNNPLGIDAKKPGDKIPFHPYYTVKDLLGLGVLLMVWGSFVFFAPNFFGEPDNYIPADPLVTPEHIVPEWYFLPFYAILRSVPDKLGGVVLMFSAVFILTLMPWLDRSPIRSARFRPLYKVLFWIFVATCLILGWVGSQKPEGLPLIFGRIATVYYFIHFLVFVPLLNRIERPLPLPESLQKKSVPSVKGGASS</sequence>
<dbReference type="PIRSF" id="PIRSF038885">
    <property type="entry name" value="COB"/>
    <property type="match status" value="1"/>
</dbReference>
<evidence type="ECO:0000256" key="2">
    <source>
        <dbReference type="ARBA" id="ARBA00004141"/>
    </source>
</evidence>
<feature type="domain" description="Cytochrome b/b6 C-terminal region profile" evidence="19">
    <location>
        <begin position="227"/>
        <end position="397"/>
    </location>
</feature>
<dbReference type="GO" id="GO:0016491">
    <property type="term" value="F:oxidoreductase activity"/>
    <property type="evidence" value="ECO:0007669"/>
    <property type="project" value="InterPro"/>
</dbReference>
<evidence type="ECO:0000256" key="1">
    <source>
        <dbReference type="ARBA" id="ARBA00002444"/>
    </source>
</evidence>
<dbReference type="GO" id="GO:0008121">
    <property type="term" value="F:quinol-cytochrome-c reductase activity"/>
    <property type="evidence" value="ECO:0007669"/>
    <property type="project" value="InterPro"/>
</dbReference>
<keyword evidence="13 17" id="KW-0472">Membrane</keyword>
<feature type="binding site" description="axial binding residue" evidence="15">
    <location>
        <position position="96"/>
    </location>
    <ligand>
        <name>heme b</name>
        <dbReference type="ChEBI" id="CHEBI:60344"/>
        <label>b562</label>
    </ligand>
    <ligandPart>
        <name>Fe</name>
        <dbReference type="ChEBI" id="CHEBI:18248"/>
    </ligandPart>
</feature>
<evidence type="ECO:0000256" key="13">
    <source>
        <dbReference type="ARBA" id="ARBA00023136"/>
    </source>
</evidence>
<comment type="subunit">
    <text evidence="3 16">The main subunits of complex b-c1 are: cytochrome b, cytochrome c1 and the Rieske protein.</text>
</comment>
<comment type="function">
    <text evidence="1 16">Component of the ubiquinol-cytochrome c reductase complex (complex III or cytochrome b-c1 complex), which is a respiratory chain that generates an electrochemical potential coupled to ATP synthesis.</text>
</comment>
<keyword evidence="8 16" id="KW-0812">Transmembrane</keyword>
<evidence type="ECO:0000256" key="7">
    <source>
        <dbReference type="ARBA" id="ARBA00022660"/>
    </source>
</evidence>
<feature type="transmembrane region" description="Helical" evidence="17">
    <location>
        <begin position="160"/>
        <end position="181"/>
    </location>
</feature>
<feature type="domain" description="Cytochrome b/b6 N-terminal region profile" evidence="18">
    <location>
        <begin position="13"/>
        <end position="224"/>
    </location>
</feature>
<dbReference type="FunFam" id="1.20.810.10:FF:000004">
    <property type="entry name" value="Cytochrome b"/>
    <property type="match status" value="1"/>
</dbReference>
<keyword evidence="11 17" id="KW-1133">Transmembrane helix</keyword>
<dbReference type="SUPFAM" id="SSF81648">
    <property type="entry name" value="a domain/subunit of cytochrome bc1 complex (Ubiquinol-cytochrome c reductase)"/>
    <property type="match status" value="1"/>
</dbReference>
<dbReference type="GO" id="GO:0046872">
    <property type="term" value="F:metal ion binding"/>
    <property type="evidence" value="ECO:0007669"/>
    <property type="project" value="UniProtKB-KW"/>
</dbReference>
<feature type="binding site" evidence="14">
    <location>
        <position position="216"/>
    </location>
    <ligand>
        <name>a ubiquinone</name>
        <dbReference type="ChEBI" id="CHEBI:16389"/>
    </ligand>
</feature>
<dbReference type="CDD" id="cd00284">
    <property type="entry name" value="Cytochrome_b_N"/>
    <property type="match status" value="1"/>
</dbReference>
<comment type="cofactor">
    <cofactor evidence="16">
        <name>heme b</name>
        <dbReference type="ChEBI" id="CHEBI:60344"/>
    </cofactor>
    <text evidence="16">Binds 2 heme groups non-covalently.</text>
</comment>
<evidence type="ECO:0000313" key="21">
    <source>
        <dbReference type="Proteomes" id="UP000664414"/>
    </source>
</evidence>
<feature type="binding site" description="axial binding residue" evidence="15">
    <location>
        <position position="197"/>
    </location>
    <ligand>
        <name>heme b</name>
        <dbReference type="ChEBI" id="CHEBI:60344"/>
        <label>b562</label>
    </ligand>
    <ligandPart>
        <name>Fe</name>
        <dbReference type="ChEBI" id="CHEBI:18248"/>
    </ligandPart>
</feature>
<accession>A0A8J7PWJ2</accession>
<dbReference type="PROSITE" id="PS51002">
    <property type="entry name" value="CYTB_NTER"/>
    <property type="match status" value="1"/>
</dbReference>
<keyword evidence="12 15" id="KW-0408">Iron</keyword>
<evidence type="ECO:0000256" key="15">
    <source>
        <dbReference type="PIRSR" id="PIRSR038885-2"/>
    </source>
</evidence>
<feature type="binding site" description="axial binding residue" evidence="15">
    <location>
        <position position="110"/>
    </location>
    <ligand>
        <name>heme b</name>
        <dbReference type="ChEBI" id="CHEBI:60344"/>
        <label>b566</label>
    </ligand>
    <ligandPart>
        <name>Fe</name>
        <dbReference type="ChEBI" id="CHEBI:18248"/>
    </ligandPart>
</feature>
<comment type="cofactor">
    <cofactor evidence="15">
        <name>heme</name>
        <dbReference type="ChEBI" id="CHEBI:30413"/>
    </cofactor>
    <text evidence="15">Binds 2 heme groups non-covalently.</text>
</comment>
<dbReference type="Proteomes" id="UP000664414">
    <property type="component" value="Unassembled WGS sequence"/>
</dbReference>
<evidence type="ECO:0000259" key="19">
    <source>
        <dbReference type="PROSITE" id="PS51003"/>
    </source>
</evidence>
<dbReference type="InterPro" id="IPR036150">
    <property type="entry name" value="Cyt_b/b6_C_sf"/>
</dbReference>
<keyword evidence="9 15" id="KW-0479">Metal-binding</keyword>
<dbReference type="Pfam" id="PF00032">
    <property type="entry name" value="Cytochrom_B_C"/>
    <property type="match status" value="1"/>
</dbReference>
<evidence type="ECO:0000256" key="17">
    <source>
        <dbReference type="SAM" id="Phobius"/>
    </source>
</evidence>
<feature type="transmembrane region" description="Helical" evidence="17">
    <location>
        <begin position="246"/>
        <end position="267"/>
    </location>
</feature>
<evidence type="ECO:0000256" key="4">
    <source>
        <dbReference type="ARBA" id="ARBA00013531"/>
    </source>
</evidence>
<reference evidence="20" key="1">
    <citation type="submission" date="2021-02" db="EMBL/GenBank/DDBJ databases">
        <title>Thiocyanate and organic carbon inputs drive convergent selection for specific autotrophic Afipia and Thiobacillus strains within complex microbiomes.</title>
        <authorList>
            <person name="Huddy R.J."/>
            <person name="Sachdeva R."/>
            <person name="Kadzinga F."/>
            <person name="Kantor R.S."/>
            <person name="Harrison S.T.L."/>
            <person name="Banfield J.F."/>
        </authorList>
    </citation>
    <scope>NUCLEOTIDE SEQUENCE</scope>
    <source>
        <strain evidence="20">SCN18_10_11_15_R4_P_38_20</strain>
    </source>
</reference>
<feature type="transmembrane region" description="Helical" evidence="17">
    <location>
        <begin position="90"/>
        <end position="111"/>
    </location>
</feature>
<evidence type="ECO:0000256" key="8">
    <source>
        <dbReference type="ARBA" id="ARBA00022692"/>
    </source>
</evidence>
<comment type="caution">
    <text evidence="20">The sequence shown here is derived from an EMBL/GenBank/DDBJ whole genome shotgun (WGS) entry which is preliminary data.</text>
</comment>
<evidence type="ECO:0000256" key="6">
    <source>
        <dbReference type="ARBA" id="ARBA00022617"/>
    </source>
</evidence>
<keyword evidence="7 16" id="KW-0679">Respiratory chain</keyword>
<dbReference type="CDD" id="cd00290">
    <property type="entry name" value="cytochrome_b_C"/>
    <property type="match status" value="1"/>
</dbReference>
<evidence type="ECO:0000256" key="5">
    <source>
        <dbReference type="ARBA" id="ARBA00022448"/>
    </source>
</evidence>
<feature type="transmembrane region" description="Helical" evidence="17">
    <location>
        <begin position="126"/>
        <end position="148"/>
    </location>
</feature>
<comment type="similarity">
    <text evidence="16">Belongs to the cytochrome b family.</text>
</comment>
<dbReference type="GO" id="GO:0022904">
    <property type="term" value="P:respiratory electron transport chain"/>
    <property type="evidence" value="ECO:0007669"/>
    <property type="project" value="InterPro"/>
</dbReference>
<evidence type="ECO:0000313" key="20">
    <source>
        <dbReference type="EMBL" id="MBN9412498.1"/>
    </source>
</evidence>
<evidence type="ECO:0000256" key="14">
    <source>
        <dbReference type="PIRSR" id="PIRSR038885-1"/>
    </source>
</evidence>